<protein>
    <submittedName>
        <fullName evidence="1">Uncharacterized protein</fullName>
    </submittedName>
</protein>
<dbReference type="Proteomes" id="UP001056120">
    <property type="component" value="Linkage Group LG10"/>
</dbReference>
<sequence length="185" mass="21052">MDWLSKNQAEIGCHEKIIRLPLPNEETLSVQGERSGAVMGITSFLKAQKCLRKGHTVIVAFVNADLLSVGLKLGIVNLQVPNLYSKPLKRSFKSETVWRKLVIETRQTEFSIRWTVQDSEENWPVAYQLDLPEGLSGVHNVFHVSNLKKCLANETLQFLLRNCTSMNNCGSLKNRWKSWIGKSKR</sequence>
<evidence type="ECO:0000313" key="2">
    <source>
        <dbReference type="Proteomes" id="UP001056120"/>
    </source>
</evidence>
<reference evidence="2" key="1">
    <citation type="journal article" date="2022" name="Mol. Ecol. Resour.">
        <title>The genomes of chicory, endive, great burdock and yacon provide insights into Asteraceae palaeo-polyploidization history and plant inulin production.</title>
        <authorList>
            <person name="Fan W."/>
            <person name="Wang S."/>
            <person name="Wang H."/>
            <person name="Wang A."/>
            <person name="Jiang F."/>
            <person name="Liu H."/>
            <person name="Zhao H."/>
            <person name="Xu D."/>
            <person name="Zhang Y."/>
        </authorList>
    </citation>
    <scope>NUCLEOTIDE SEQUENCE [LARGE SCALE GENOMIC DNA]</scope>
    <source>
        <strain evidence="2">cv. Yunnan</strain>
    </source>
</reference>
<name>A0ACB9I3E5_9ASTR</name>
<evidence type="ECO:0000313" key="1">
    <source>
        <dbReference type="EMBL" id="KAI3802515.1"/>
    </source>
</evidence>
<keyword evidence="2" id="KW-1185">Reference proteome</keyword>
<reference evidence="1 2" key="2">
    <citation type="journal article" date="2022" name="Mol. Ecol. Resour.">
        <title>The genomes of chicory, endive, great burdock and yacon provide insights into Asteraceae paleo-polyploidization history and plant inulin production.</title>
        <authorList>
            <person name="Fan W."/>
            <person name="Wang S."/>
            <person name="Wang H."/>
            <person name="Wang A."/>
            <person name="Jiang F."/>
            <person name="Liu H."/>
            <person name="Zhao H."/>
            <person name="Xu D."/>
            <person name="Zhang Y."/>
        </authorList>
    </citation>
    <scope>NUCLEOTIDE SEQUENCE [LARGE SCALE GENOMIC DNA]</scope>
    <source>
        <strain evidence="2">cv. Yunnan</strain>
        <tissue evidence="1">Leaves</tissue>
    </source>
</reference>
<gene>
    <name evidence="1" type="ORF">L1987_30648</name>
</gene>
<dbReference type="EMBL" id="CM042027">
    <property type="protein sequence ID" value="KAI3802515.1"/>
    <property type="molecule type" value="Genomic_DNA"/>
</dbReference>
<comment type="caution">
    <text evidence="1">The sequence shown here is derived from an EMBL/GenBank/DDBJ whole genome shotgun (WGS) entry which is preliminary data.</text>
</comment>
<organism evidence="1 2">
    <name type="scientific">Smallanthus sonchifolius</name>
    <dbReference type="NCBI Taxonomy" id="185202"/>
    <lineage>
        <taxon>Eukaryota</taxon>
        <taxon>Viridiplantae</taxon>
        <taxon>Streptophyta</taxon>
        <taxon>Embryophyta</taxon>
        <taxon>Tracheophyta</taxon>
        <taxon>Spermatophyta</taxon>
        <taxon>Magnoliopsida</taxon>
        <taxon>eudicotyledons</taxon>
        <taxon>Gunneridae</taxon>
        <taxon>Pentapetalae</taxon>
        <taxon>asterids</taxon>
        <taxon>campanulids</taxon>
        <taxon>Asterales</taxon>
        <taxon>Asteraceae</taxon>
        <taxon>Asteroideae</taxon>
        <taxon>Heliantheae alliance</taxon>
        <taxon>Millerieae</taxon>
        <taxon>Smallanthus</taxon>
    </lineage>
</organism>
<accession>A0ACB9I3E5</accession>
<proteinExistence type="predicted"/>